<dbReference type="Pfam" id="PF18498">
    <property type="entry name" value="DUF5618"/>
    <property type="match status" value="1"/>
</dbReference>
<protein>
    <submittedName>
        <fullName evidence="2">DUF5618 family protein</fullName>
    </submittedName>
</protein>
<evidence type="ECO:0000313" key="3">
    <source>
        <dbReference type="Proteomes" id="UP000612680"/>
    </source>
</evidence>
<accession>A0ABX7I3I2</accession>
<keyword evidence="3" id="KW-1185">Reference proteome</keyword>
<dbReference type="RefSeq" id="WP_204661397.1">
    <property type="nucleotide sequence ID" value="NZ_CP056775.1"/>
</dbReference>
<dbReference type="EMBL" id="CP056775">
    <property type="protein sequence ID" value="QRR00389.1"/>
    <property type="molecule type" value="Genomic_DNA"/>
</dbReference>
<reference evidence="2 3" key="1">
    <citation type="submission" date="2020-06" db="EMBL/GenBank/DDBJ databases">
        <title>Dyadobacter sandarakinus sp. nov., isolated from the soil of the Arctic Yellow River Station.</title>
        <authorList>
            <person name="Zhang Y."/>
            <person name="Peng F."/>
        </authorList>
    </citation>
    <scope>NUCLEOTIDE SEQUENCE [LARGE SCALE GENOMIC DNA]</scope>
    <source>
        <strain evidence="2 3">Q3-56</strain>
    </source>
</reference>
<sequence>MSKRISIQEAKRYLANARTILSEQAGKEDDYYQDPKYVKLAGHAAYTGVLVALDFLFGEKKKGRKDVSWYREQLSGMDKKVLTNFGIAYDILHLSMSYDGNRDVDVAKSGLKRAEEIINWVEQRTTSYA</sequence>
<name>A0ABX7I3I2_9BACT</name>
<feature type="domain" description="DUF5618" evidence="1">
    <location>
        <begin position="6"/>
        <end position="123"/>
    </location>
</feature>
<evidence type="ECO:0000313" key="2">
    <source>
        <dbReference type="EMBL" id="QRR00389.1"/>
    </source>
</evidence>
<organism evidence="2 3">
    <name type="scientific">Dyadobacter sandarakinus</name>
    <dbReference type="NCBI Taxonomy" id="2747268"/>
    <lineage>
        <taxon>Bacteria</taxon>
        <taxon>Pseudomonadati</taxon>
        <taxon>Bacteroidota</taxon>
        <taxon>Cytophagia</taxon>
        <taxon>Cytophagales</taxon>
        <taxon>Spirosomataceae</taxon>
        <taxon>Dyadobacter</taxon>
    </lineage>
</organism>
<dbReference type="InterPro" id="IPR040988">
    <property type="entry name" value="DUF5618"/>
</dbReference>
<evidence type="ECO:0000259" key="1">
    <source>
        <dbReference type="Pfam" id="PF18498"/>
    </source>
</evidence>
<proteinExistence type="predicted"/>
<gene>
    <name evidence="2" type="ORF">HWI92_05430</name>
</gene>
<dbReference type="Proteomes" id="UP000612680">
    <property type="component" value="Chromosome"/>
</dbReference>
<dbReference type="Gene3D" id="1.20.120.330">
    <property type="entry name" value="Nucleotidyltransferases domain 2"/>
    <property type="match status" value="1"/>
</dbReference>